<gene>
    <name evidence="1" type="ORF">LAESUDRAFT_69303</name>
</gene>
<name>A0A165F6Y3_9APHY</name>
<organism evidence="1 2">
    <name type="scientific">Laetiporus sulphureus 93-53</name>
    <dbReference type="NCBI Taxonomy" id="1314785"/>
    <lineage>
        <taxon>Eukaryota</taxon>
        <taxon>Fungi</taxon>
        <taxon>Dikarya</taxon>
        <taxon>Basidiomycota</taxon>
        <taxon>Agaricomycotina</taxon>
        <taxon>Agaricomycetes</taxon>
        <taxon>Polyporales</taxon>
        <taxon>Laetiporus</taxon>
    </lineage>
</organism>
<proteinExistence type="predicted"/>
<dbReference type="RefSeq" id="XP_040766246.1">
    <property type="nucleotide sequence ID" value="XM_040906149.1"/>
</dbReference>
<evidence type="ECO:0000313" key="1">
    <source>
        <dbReference type="EMBL" id="KZT08506.1"/>
    </source>
</evidence>
<evidence type="ECO:0000313" key="2">
    <source>
        <dbReference type="Proteomes" id="UP000076871"/>
    </source>
</evidence>
<keyword evidence="2" id="KW-1185">Reference proteome</keyword>
<reference evidence="1 2" key="1">
    <citation type="journal article" date="2016" name="Mol. Biol. Evol.">
        <title>Comparative Genomics of Early-Diverging Mushroom-Forming Fungi Provides Insights into the Origins of Lignocellulose Decay Capabilities.</title>
        <authorList>
            <person name="Nagy L.G."/>
            <person name="Riley R."/>
            <person name="Tritt A."/>
            <person name="Adam C."/>
            <person name="Daum C."/>
            <person name="Floudas D."/>
            <person name="Sun H."/>
            <person name="Yadav J.S."/>
            <person name="Pangilinan J."/>
            <person name="Larsson K.H."/>
            <person name="Matsuura K."/>
            <person name="Barry K."/>
            <person name="Labutti K."/>
            <person name="Kuo R."/>
            <person name="Ohm R.A."/>
            <person name="Bhattacharya S.S."/>
            <person name="Shirouzu T."/>
            <person name="Yoshinaga Y."/>
            <person name="Martin F.M."/>
            <person name="Grigoriev I.V."/>
            <person name="Hibbett D.S."/>
        </authorList>
    </citation>
    <scope>NUCLEOTIDE SEQUENCE [LARGE SCALE GENOMIC DNA]</scope>
    <source>
        <strain evidence="1 2">93-53</strain>
    </source>
</reference>
<dbReference type="AlphaFoldDB" id="A0A165F6Y3"/>
<dbReference type="GeneID" id="63823178"/>
<sequence>MLVLVWCQSGVLYTRWNVQLVPMSAGSALCRYVIGNFILQLHSYIVPVSNRLRQACIRLSAPTPATEPESKRTICHFLCVDNEEESQGEHDDHSTSHDVGTRPIWAILFSPKSRSTKMDFSLSTIVRTSLCCRIAASSLEEKLIEDSLRNRRGES</sequence>
<protein>
    <submittedName>
        <fullName evidence="1">Uncharacterized protein</fullName>
    </submittedName>
</protein>
<dbReference type="InParanoid" id="A0A165F6Y3"/>
<dbReference type="Proteomes" id="UP000076871">
    <property type="component" value="Unassembled WGS sequence"/>
</dbReference>
<accession>A0A165F6Y3</accession>
<dbReference type="EMBL" id="KV427615">
    <property type="protein sequence ID" value="KZT08506.1"/>
    <property type="molecule type" value="Genomic_DNA"/>
</dbReference>